<evidence type="ECO:0000256" key="3">
    <source>
        <dbReference type="ARBA" id="ARBA00022475"/>
    </source>
</evidence>
<reference evidence="10" key="1">
    <citation type="submission" date="2020-05" db="EMBL/GenBank/DDBJ databases">
        <authorList>
            <person name="Zhu T."/>
            <person name="Keshari N."/>
            <person name="Lu X."/>
        </authorList>
    </citation>
    <scope>NUCLEOTIDE SEQUENCE</scope>
    <source>
        <strain evidence="10">NK1-12</strain>
    </source>
</reference>
<sequence length="939" mass="104739">MTASFSHLPHQELADNNAPVSQRRESFSIEAESAASTLLALQTPQQSPRRPASNPCSAAREVGGVIDIMPHSSTDTPQATTAVVNREQFSQAQPVRVEESSLPHASSESALATSKGSFSAFLAPLTQDTFKQVVADVEQKLRVVNQTLSILDNVLDSQGFDAILNEMLRSITLKTGELLNADRTTIFLLDEERDELWSIVAKDEAGNNLELRIPKTVGIAGEVATRKQVVNIPYDFYQDVRSVAAQEFDKKNSYRTYSMLALPLLDDQGDLVAVVQLINKLKPVHDPLAPLEEKIDLAGFTAQDEAVFRDFAPSIRLILESSRSFYRATQQQRAASALMKATKALSQSSLDLEETLSKVMEEAKELMQADRSTLWLLDREREQLWTKLPIDGKLQEIRIPMGAGFAGHVATTGEPVLIPFDLYDHPNADTAKETDKKTGYRTCSMLCMPVFNADGELIAVTQLINKKRQGDFPPYDPVNYPEAPECWKASFNGNDQEFMKAFNIQAGVALQNAKLFATVKQQEQLQRDILRSLSNGVISTDREGRIIAANESARQLLGLTETALLEGQFVADLIQLEKGDFPKWFRAALAPEDEKSRQQYYPDQTLLSVTGQEQHSVHLSINTIADANDYRQISGALVVMDDISDEKRLKSTMYRYMTQELAEQLLSSGDAKLGGDRKEVSVLFSDIRSYTTLTENMEAEEVVAMLNEYFETMVDAVFAYKGTLDKYIGDAIMAVYGSPLPLDDHAWMATQTALEMRTRLAHFNANRPAHRKIRIGIGINSDCVISGNIGSSKRMEFTAIGDGVNLGSRLEGASKHYGCDIVISENTYQPCADRIWARELDCIRVKGKSKPVNIYELVGLRSEPLPDTKARAIDLYHQGRQHYLNRKFASAMSAFATILEDIDHQDKAAYMHLKRCEHWLSNPPTDALWDEGVWTMEEK</sequence>
<dbReference type="SMART" id="SM00065">
    <property type="entry name" value="GAF"/>
    <property type="match status" value="2"/>
</dbReference>
<dbReference type="AlphaFoldDB" id="A0AA97AI17"/>
<dbReference type="NCBIfam" id="TIGR00229">
    <property type="entry name" value="sensory_box"/>
    <property type="match status" value="1"/>
</dbReference>
<organism evidence="10">
    <name type="scientific">Leptolyngbya sp. NK1-12</name>
    <dbReference type="NCBI Taxonomy" id="2547451"/>
    <lineage>
        <taxon>Bacteria</taxon>
        <taxon>Bacillati</taxon>
        <taxon>Cyanobacteriota</taxon>
        <taxon>Cyanophyceae</taxon>
        <taxon>Leptolyngbyales</taxon>
        <taxon>Leptolyngbyaceae</taxon>
        <taxon>Leptolyngbya group</taxon>
        <taxon>Leptolyngbya</taxon>
    </lineage>
</organism>
<dbReference type="SMART" id="SM00091">
    <property type="entry name" value="PAS"/>
    <property type="match status" value="1"/>
</dbReference>
<name>A0AA97AI17_9CYAN</name>
<dbReference type="SUPFAM" id="SSF55781">
    <property type="entry name" value="GAF domain-like"/>
    <property type="match status" value="2"/>
</dbReference>
<evidence type="ECO:0000256" key="4">
    <source>
        <dbReference type="ARBA" id="ARBA00022692"/>
    </source>
</evidence>
<dbReference type="InterPro" id="IPR029016">
    <property type="entry name" value="GAF-like_dom_sf"/>
</dbReference>
<proteinExistence type="inferred from homology"/>
<dbReference type="InterPro" id="IPR003018">
    <property type="entry name" value="GAF"/>
</dbReference>
<evidence type="ECO:0000313" key="10">
    <source>
        <dbReference type="EMBL" id="WNZ23341.1"/>
    </source>
</evidence>
<dbReference type="RefSeq" id="WP_316434968.1">
    <property type="nucleotide sequence ID" value="NZ_CP053586.1"/>
</dbReference>
<evidence type="ECO:0000256" key="7">
    <source>
        <dbReference type="SAM" id="MobiDB-lite"/>
    </source>
</evidence>
<dbReference type="GO" id="GO:0004016">
    <property type="term" value="F:adenylate cyclase activity"/>
    <property type="evidence" value="ECO:0007669"/>
    <property type="project" value="UniProtKB-ARBA"/>
</dbReference>
<dbReference type="CDD" id="cd00130">
    <property type="entry name" value="PAS"/>
    <property type="match status" value="1"/>
</dbReference>
<comment type="similarity">
    <text evidence="2">Belongs to the adenylyl cyclase class-3 family.</text>
</comment>
<dbReference type="PANTHER" id="PTHR43081">
    <property type="entry name" value="ADENYLATE CYCLASE, TERMINAL-DIFFERENTIATION SPECIFIC-RELATED"/>
    <property type="match status" value="1"/>
</dbReference>
<gene>
    <name evidence="10" type="ORF">HJG54_11075</name>
</gene>
<dbReference type="GO" id="GO:0006171">
    <property type="term" value="P:cAMP biosynthetic process"/>
    <property type="evidence" value="ECO:0007669"/>
    <property type="project" value="TreeGrafter"/>
</dbReference>
<dbReference type="InterPro" id="IPR050697">
    <property type="entry name" value="Adenylyl/Guanylyl_Cyclase_3/4"/>
</dbReference>
<accession>A0AA97AI17</accession>
<feature type="region of interest" description="Disordered" evidence="7">
    <location>
        <begin position="1"/>
        <end position="28"/>
    </location>
</feature>
<evidence type="ECO:0000256" key="1">
    <source>
        <dbReference type="ARBA" id="ARBA00004196"/>
    </source>
</evidence>
<dbReference type="CDD" id="cd07302">
    <property type="entry name" value="CHD"/>
    <property type="match status" value="1"/>
</dbReference>
<keyword evidence="5" id="KW-1133">Transmembrane helix</keyword>
<dbReference type="FunFam" id="3.30.70.1230:FF:000016">
    <property type="entry name" value="Adenylate/guanylate cyclase domain-containing protein"/>
    <property type="match status" value="1"/>
</dbReference>
<dbReference type="Gene3D" id="3.30.450.40">
    <property type="match status" value="2"/>
</dbReference>
<dbReference type="Gene3D" id="3.30.70.1230">
    <property type="entry name" value="Nucleotide cyclase"/>
    <property type="match status" value="1"/>
</dbReference>
<evidence type="ECO:0000256" key="5">
    <source>
        <dbReference type="ARBA" id="ARBA00022989"/>
    </source>
</evidence>
<dbReference type="InterPro" id="IPR029787">
    <property type="entry name" value="Nucleotide_cyclase"/>
</dbReference>
<dbReference type="InterPro" id="IPR001054">
    <property type="entry name" value="A/G_cyclase"/>
</dbReference>
<dbReference type="SMART" id="SM00044">
    <property type="entry name" value="CYCc"/>
    <property type="match status" value="1"/>
</dbReference>
<evidence type="ECO:0000256" key="2">
    <source>
        <dbReference type="ARBA" id="ARBA00005381"/>
    </source>
</evidence>
<evidence type="ECO:0000259" key="9">
    <source>
        <dbReference type="PROSITE" id="PS50125"/>
    </source>
</evidence>
<comment type="subcellular location">
    <subcellularLocation>
        <location evidence="1">Cell envelope</location>
    </subcellularLocation>
</comment>
<dbReference type="SUPFAM" id="SSF55785">
    <property type="entry name" value="PYP-like sensor domain (PAS domain)"/>
    <property type="match status" value="1"/>
</dbReference>
<dbReference type="Pfam" id="PF13188">
    <property type="entry name" value="PAS_8"/>
    <property type="match status" value="1"/>
</dbReference>
<dbReference type="GO" id="GO:0030313">
    <property type="term" value="C:cell envelope"/>
    <property type="evidence" value="ECO:0007669"/>
    <property type="project" value="UniProtKB-SubCell"/>
</dbReference>
<protein>
    <submittedName>
        <fullName evidence="10">GAF domain-containing protein</fullName>
    </submittedName>
</protein>
<dbReference type="Pfam" id="PF00211">
    <property type="entry name" value="Guanylate_cyc"/>
    <property type="match status" value="1"/>
</dbReference>
<dbReference type="PROSITE" id="PS50112">
    <property type="entry name" value="PAS"/>
    <property type="match status" value="1"/>
</dbReference>
<dbReference type="SUPFAM" id="SSF55073">
    <property type="entry name" value="Nucleotide cyclase"/>
    <property type="match status" value="1"/>
</dbReference>
<dbReference type="PANTHER" id="PTHR43081:SF1">
    <property type="entry name" value="ADENYLATE CYCLASE, TERMINAL-DIFFERENTIATION SPECIFIC"/>
    <property type="match status" value="1"/>
</dbReference>
<feature type="domain" description="Guanylate cyclase" evidence="9">
    <location>
        <begin position="681"/>
        <end position="811"/>
    </location>
</feature>
<keyword evidence="4" id="KW-0812">Transmembrane</keyword>
<dbReference type="EMBL" id="CP053586">
    <property type="protein sequence ID" value="WNZ23341.1"/>
    <property type="molecule type" value="Genomic_DNA"/>
</dbReference>
<dbReference type="GO" id="GO:0035556">
    <property type="term" value="P:intracellular signal transduction"/>
    <property type="evidence" value="ECO:0007669"/>
    <property type="project" value="InterPro"/>
</dbReference>
<dbReference type="PROSITE" id="PS50125">
    <property type="entry name" value="GUANYLATE_CYCLASE_2"/>
    <property type="match status" value="1"/>
</dbReference>
<evidence type="ECO:0000256" key="6">
    <source>
        <dbReference type="ARBA" id="ARBA00023136"/>
    </source>
</evidence>
<dbReference type="Gene3D" id="3.30.450.20">
    <property type="entry name" value="PAS domain"/>
    <property type="match status" value="1"/>
</dbReference>
<dbReference type="Pfam" id="PF01590">
    <property type="entry name" value="GAF"/>
    <property type="match status" value="2"/>
</dbReference>
<keyword evidence="3" id="KW-1003">Cell membrane</keyword>
<feature type="domain" description="PAS" evidence="8">
    <location>
        <begin position="522"/>
        <end position="577"/>
    </location>
</feature>
<evidence type="ECO:0000259" key="8">
    <source>
        <dbReference type="PROSITE" id="PS50112"/>
    </source>
</evidence>
<keyword evidence="6" id="KW-0472">Membrane</keyword>
<dbReference type="InterPro" id="IPR000014">
    <property type="entry name" value="PAS"/>
</dbReference>
<dbReference type="InterPro" id="IPR035965">
    <property type="entry name" value="PAS-like_dom_sf"/>
</dbReference>